<dbReference type="Proteomes" id="UP000516384">
    <property type="component" value="Chromosome"/>
</dbReference>
<evidence type="ECO:0000313" key="1">
    <source>
        <dbReference type="EMBL" id="QNR65478.1"/>
    </source>
</evidence>
<reference evidence="1 2" key="1">
    <citation type="submission" date="2020-09" db="EMBL/GenBank/DDBJ databases">
        <title>Characterization of Paenibacillus peoriae strain ZF390 with broad-spectrum antimicrobial activity as a potential biocontrol agent.</title>
        <authorList>
            <person name="Li L."/>
            <person name="Zhao Y."/>
            <person name="Li B."/>
            <person name="Xie X."/>
        </authorList>
    </citation>
    <scope>NUCLEOTIDE SEQUENCE [LARGE SCALE GENOMIC DNA]</scope>
    <source>
        <strain evidence="1 2">ZF390</strain>
    </source>
</reference>
<dbReference type="RefSeq" id="WP_190297374.1">
    <property type="nucleotide sequence ID" value="NZ_CP061172.1"/>
</dbReference>
<evidence type="ECO:0000313" key="2">
    <source>
        <dbReference type="Proteomes" id="UP000516384"/>
    </source>
</evidence>
<dbReference type="AlphaFoldDB" id="A0A7H0Y320"/>
<dbReference type="EMBL" id="CP061172">
    <property type="protein sequence ID" value="QNR65478.1"/>
    <property type="molecule type" value="Genomic_DNA"/>
</dbReference>
<protein>
    <submittedName>
        <fullName evidence="1">Uncharacterized protein</fullName>
    </submittedName>
</protein>
<proteinExistence type="predicted"/>
<organism evidence="1 2">
    <name type="scientific">Paenibacillus peoriae</name>
    <dbReference type="NCBI Taxonomy" id="59893"/>
    <lineage>
        <taxon>Bacteria</taxon>
        <taxon>Bacillati</taxon>
        <taxon>Bacillota</taxon>
        <taxon>Bacilli</taxon>
        <taxon>Bacillales</taxon>
        <taxon>Paenibacillaceae</taxon>
        <taxon>Paenibacillus</taxon>
    </lineage>
</organism>
<name>A0A7H0Y320_9BACL</name>
<gene>
    <name evidence="1" type="ORF">IAQ67_16455</name>
</gene>
<sequence>MDSYMIVVDGKVKEEIETVGRSKEVMSFILIDRYYHYNSHNSEVNIISSLTGEEYAYV</sequence>
<accession>A0A7H0Y320</accession>